<proteinExistence type="inferred from homology"/>
<dbReference type="GO" id="GO:0016020">
    <property type="term" value="C:membrane"/>
    <property type="evidence" value="ECO:0007669"/>
    <property type="project" value="TreeGrafter"/>
</dbReference>
<dbReference type="RefSeq" id="WP_109617659.1">
    <property type="nucleotide sequence ID" value="NZ_QGDO01000002.1"/>
</dbReference>
<comment type="similarity">
    <text evidence="1">Belongs to the glycosyl hydrolase 20 family.</text>
</comment>
<keyword evidence="5" id="KW-0732">Signal</keyword>
<keyword evidence="3" id="KW-0326">Glycosidase</keyword>
<reference evidence="9 10" key="1">
    <citation type="submission" date="2018-03" db="EMBL/GenBank/DDBJ databases">
        <title>Genomic Encyclopedia of Archaeal and Bacterial Type Strains, Phase II (KMG-II): from individual species to whole genera.</title>
        <authorList>
            <person name="Goeker M."/>
        </authorList>
    </citation>
    <scope>NUCLEOTIDE SEQUENCE [LARGE SCALE GENOMIC DNA]</scope>
    <source>
        <strain evidence="9 10">DSM 28229</strain>
    </source>
</reference>
<feature type="domain" description="Beta-hexosaminidase bacterial type N-terminal" evidence="7">
    <location>
        <begin position="30"/>
        <end position="163"/>
    </location>
</feature>
<dbReference type="InterPro" id="IPR025705">
    <property type="entry name" value="Beta_hexosaminidase_sua/sub"/>
</dbReference>
<name>A0A315ZCJ7_SEDFL</name>
<feature type="signal peptide" evidence="5">
    <location>
        <begin position="1"/>
        <end position="21"/>
    </location>
</feature>
<feature type="active site" description="Proton donor" evidence="4">
    <location>
        <position position="342"/>
    </location>
</feature>
<dbReference type="GO" id="GO:0006689">
    <property type="term" value="P:ganglioside catabolic process"/>
    <property type="evidence" value="ECO:0007669"/>
    <property type="project" value="TreeGrafter"/>
</dbReference>
<dbReference type="InterPro" id="IPR017853">
    <property type="entry name" value="GH"/>
</dbReference>
<dbReference type="CDD" id="cd09620">
    <property type="entry name" value="CBM9_like_3"/>
    <property type="match status" value="1"/>
</dbReference>
<dbReference type="SUPFAM" id="SSF55545">
    <property type="entry name" value="beta-N-acetylhexosaminidase-like domain"/>
    <property type="match status" value="1"/>
</dbReference>
<evidence type="ECO:0000259" key="7">
    <source>
        <dbReference type="Pfam" id="PF02838"/>
    </source>
</evidence>
<gene>
    <name evidence="9" type="ORF">BC781_102810</name>
</gene>
<evidence type="ECO:0000313" key="10">
    <source>
        <dbReference type="Proteomes" id="UP000245535"/>
    </source>
</evidence>
<evidence type="ECO:0000256" key="2">
    <source>
        <dbReference type="ARBA" id="ARBA00022801"/>
    </source>
</evidence>
<dbReference type="InterPro" id="IPR015882">
    <property type="entry name" value="HEX_bac_N"/>
</dbReference>
<dbReference type="Pfam" id="PF00728">
    <property type="entry name" value="Glyco_hydro_20"/>
    <property type="match status" value="1"/>
</dbReference>
<dbReference type="Pfam" id="PF02838">
    <property type="entry name" value="Glyco_hydro_20b"/>
    <property type="match status" value="1"/>
</dbReference>
<dbReference type="SUPFAM" id="SSF49344">
    <property type="entry name" value="CBD9-like"/>
    <property type="match status" value="1"/>
</dbReference>
<comment type="caution">
    <text evidence="9">The sequence shown here is derived from an EMBL/GenBank/DDBJ whole genome shotgun (WGS) entry which is preliminary data.</text>
</comment>
<dbReference type="GO" id="GO:0030203">
    <property type="term" value="P:glycosaminoglycan metabolic process"/>
    <property type="evidence" value="ECO:0007669"/>
    <property type="project" value="TreeGrafter"/>
</dbReference>
<dbReference type="PANTHER" id="PTHR22600">
    <property type="entry name" value="BETA-HEXOSAMINIDASE"/>
    <property type="match status" value="1"/>
</dbReference>
<dbReference type="PRINTS" id="PR00738">
    <property type="entry name" value="GLHYDRLASE20"/>
</dbReference>
<dbReference type="Proteomes" id="UP000245535">
    <property type="component" value="Unassembled WGS sequence"/>
</dbReference>
<dbReference type="PANTHER" id="PTHR22600:SF21">
    <property type="entry name" value="BETA-HEXOSAMINIDASE A"/>
    <property type="match status" value="1"/>
</dbReference>
<dbReference type="InterPro" id="IPR010502">
    <property type="entry name" value="Carb-bd_dom_fam9"/>
</dbReference>
<protein>
    <submittedName>
        <fullName evidence="9">Hexosaminidase</fullName>
    </submittedName>
</protein>
<dbReference type="Gene3D" id="3.20.20.80">
    <property type="entry name" value="Glycosidases"/>
    <property type="match status" value="1"/>
</dbReference>
<keyword evidence="10" id="KW-1185">Reference proteome</keyword>
<sequence length="903" mass="103386">MRNIKYKVILLFVLIGLKGFAQEVPETNQSEVMPVPKEISFTGEKFRLTTDFSISLQGEFDERLYKGTDRFLRNLDKRTGLFFFQNKIDSKDIHDKAPFVLTSERKGELKVNEEEAYRLEVSASKIQLTATNDLGLLRGLETLLQTLKVDEKGYYFPGVVVTDSPRFTWRGLMIDVSRHFLPLEVIKRNIDGMAAVKLNVLHLHLTDDHGFRVESKVYPKLHEIGGDGKYFTQKEIREIVKYANDRGIRVVPEFDVPGHATAILAAYPELASHKEQYIQPFLQDLFKHRMTEDGSYRLADRSGIFDATLDPTKEETYVFLEALFTEMAGLFPDEYFHIGGDENEAHQWDENEDIVAFKEKHGYDNHQLQGYFNRRLLEFITPLGKQMMGWDEILQPDLPTKAVIQSWRGQESLYKAAEKGYQVVLSNGYYIDLMRSVDHHYSIDPLGNKPETLSEAAKEKVLGGEATLWSELVTPQTVDSRIWPRMAAIAERYWSAEALLDPNTIHERLEVVSRRLEEVGLTHMTNREALLRNLANGYEVEPLRTLVDVCEPMKGYTRNKNGALYEFHFAFTKFADVTIADAPAARKFNKLVDQYLATGEGAEDVKSTLSTWATNHAALQQLIVNSPILKEIEALSANFSKTSQRVLEVLNSEEKISYEDYQALRASLEEARKEGGRTELQVVDAFDKLLKSKVAYISASKTTKRVRVDGNLKEWANSSWDYFVNRHAYGQDSCKFALQWDSKYLYLAFEVEDTDLQAEKKQRDEEGLHLDDGIEFLLDPNFERSAEWQADDIAYHVNAANIIYDEKGNKDGVFNKSWNGKARTAVKLQGTLNNMNDTDKGYTVEVAIPWTEIGTQPSKDLQIGINVCINDSNKDTKAYEYYDYMYLNVFHTPSGFAELKLFE</sequence>
<evidence type="ECO:0000256" key="4">
    <source>
        <dbReference type="PIRSR" id="PIRSR625705-1"/>
    </source>
</evidence>
<evidence type="ECO:0000256" key="1">
    <source>
        <dbReference type="ARBA" id="ARBA00006285"/>
    </source>
</evidence>
<accession>A0A315ZCJ7</accession>
<dbReference type="AlphaFoldDB" id="A0A315ZCJ7"/>
<feature type="domain" description="Glycoside hydrolase family 20 catalytic" evidence="6">
    <location>
        <begin position="167"/>
        <end position="496"/>
    </location>
</feature>
<dbReference type="OrthoDB" id="9763537at2"/>
<dbReference type="EMBL" id="QGDO01000002">
    <property type="protein sequence ID" value="PWJ43261.1"/>
    <property type="molecule type" value="Genomic_DNA"/>
</dbReference>
<feature type="domain" description="Carbohydrate-binding" evidence="8">
    <location>
        <begin position="731"/>
        <end position="877"/>
    </location>
</feature>
<keyword evidence="2" id="KW-0378">Hydrolase</keyword>
<dbReference type="GO" id="GO:0030246">
    <property type="term" value="F:carbohydrate binding"/>
    <property type="evidence" value="ECO:0007669"/>
    <property type="project" value="InterPro"/>
</dbReference>
<dbReference type="SUPFAM" id="SSF51445">
    <property type="entry name" value="(Trans)glycosidases"/>
    <property type="match status" value="1"/>
</dbReference>
<evidence type="ECO:0000259" key="6">
    <source>
        <dbReference type="Pfam" id="PF00728"/>
    </source>
</evidence>
<evidence type="ECO:0000256" key="3">
    <source>
        <dbReference type="ARBA" id="ARBA00023295"/>
    </source>
</evidence>
<dbReference type="GO" id="GO:0005764">
    <property type="term" value="C:lysosome"/>
    <property type="evidence" value="ECO:0007669"/>
    <property type="project" value="TreeGrafter"/>
</dbReference>
<dbReference type="GO" id="GO:0016052">
    <property type="term" value="P:carbohydrate catabolic process"/>
    <property type="evidence" value="ECO:0007669"/>
    <property type="project" value="InterPro"/>
</dbReference>
<dbReference type="Pfam" id="PF06452">
    <property type="entry name" value="CBM9_1"/>
    <property type="match status" value="1"/>
</dbReference>
<evidence type="ECO:0000256" key="5">
    <source>
        <dbReference type="SAM" id="SignalP"/>
    </source>
</evidence>
<dbReference type="InterPro" id="IPR029018">
    <property type="entry name" value="Hex-like_dom2"/>
</dbReference>
<evidence type="ECO:0000313" key="9">
    <source>
        <dbReference type="EMBL" id="PWJ43261.1"/>
    </source>
</evidence>
<dbReference type="Gene3D" id="2.60.40.1190">
    <property type="match status" value="1"/>
</dbReference>
<evidence type="ECO:0000259" key="8">
    <source>
        <dbReference type="Pfam" id="PF06452"/>
    </source>
</evidence>
<dbReference type="Gene3D" id="3.30.379.10">
    <property type="entry name" value="Chitobiase/beta-hexosaminidase domain 2-like"/>
    <property type="match status" value="1"/>
</dbReference>
<feature type="chain" id="PRO_5016373407" evidence="5">
    <location>
        <begin position="22"/>
        <end position="903"/>
    </location>
</feature>
<dbReference type="InterPro" id="IPR015883">
    <property type="entry name" value="Glyco_hydro_20_cat"/>
</dbReference>
<dbReference type="GO" id="GO:0004563">
    <property type="term" value="F:beta-N-acetylhexosaminidase activity"/>
    <property type="evidence" value="ECO:0007669"/>
    <property type="project" value="InterPro"/>
</dbReference>
<organism evidence="9 10">
    <name type="scientific">Sediminitomix flava</name>
    <dbReference type="NCBI Taxonomy" id="379075"/>
    <lineage>
        <taxon>Bacteria</taxon>
        <taxon>Pseudomonadati</taxon>
        <taxon>Bacteroidota</taxon>
        <taxon>Cytophagia</taxon>
        <taxon>Cytophagales</taxon>
        <taxon>Flammeovirgaceae</taxon>
        <taxon>Sediminitomix</taxon>
    </lineage>
</organism>